<dbReference type="PANTHER" id="PTHR12788">
    <property type="entry name" value="PROTEIN-TYROSINE SULFOTRANSFERASE 2"/>
    <property type="match status" value="1"/>
</dbReference>
<keyword evidence="3" id="KW-1185">Reference proteome</keyword>
<gene>
    <name evidence="2" type="ORF">D0Z70_00335</name>
</gene>
<sequence>MAKAKTLLVGGCPRSGTSWVHFMLATHPDTVTCRETHVYDKYVGPLKDWYDHEYSLEAPDGLSAIFTEVEFIDTILAPIVLTTFSRIAAKADQAKIILEKTPGNILHHELVARIQPDAQLLFVVRDPRAVYASFKAASQESWGGWTRKSIADFCQSWISYITAYLAARSYMSEKRLMCVSYESLKADTAKHLSNILKWADLKTSKQLLGDIIEENGIDKLRSVEAGTLKHETRKDFYRVGEAYGWMEELELAEIKEIESRCINAMMVMGYSRYSPFRPSS</sequence>
<keyword evidence="1 2" id="KW-0808">Transferase</keyword>
<evidence type="ECO:0000313" key="2">
    <source>
        <dbReference type="EMBL" id="RJG57711.1"/>
    </source>
</evidence>
<organism evidence="2 3">
    <name type="scientific">Sphingobium terrigena</name>
    <dbReference type="NCBI Taxonomy" id="2304063"/>
    <lineage>
        <taxon>Bacteria</taxon>
        <taxon>Pseudomonadati</taxon>
        <taxon>Pseudomonadota</taxon>
        <taxon>Alphaproteobacteria</taxon>
        <taxon>Sphingomonadales</taxon>
        <taxon>Sphingomonadaceae</taxon>
        <taxon>Sphingobium</taxon>
    </lineage>
</organism>
<dbReference type="GO" id="GO:0008476">
    <property type="term" value="F:protein-tyrosine sulfotransferase activity"/>
    <property type="evidence" value="ECO:0007669"/>
    <property type="project" value="InterPro"/>
</dbReference>
<evidence type="ECO:0000313" key="3">
    <source>
        <dbReference type="Proteomes" id="UP000283469"/>
    </source>
</evidence>
<name>A0A418YXW0_9SPHN</name>
<dbReference type="Pfam" id="PF13469">
    <property type="entry name" value="Sulfotransfer_3"/>
    <property type="match status" value="1"/>
</dbReference>
<dbReference type="OrthoDB" id="981508at2"/>
<dbReference type="Proteomes" id="UP000283469">
    <property type="component" value="Unassembled WGS sequence"/>
</dbReference>
<protein>
    <submittedName>
        <fullName evidence="2">Sulfotransferase</fullName>
    </submittedName>
</protein>
<dbReference type="InterPro" id="IPR026634">
    <property type="entry name" value="TPST-like"/>
</dbReference>
<proteinExistence type="predicted"/>
<reference evidence="2 3" key="1">
    <citation type="submission" date="2018-08" db="EMBL/GenBank/DDBJ databases">
        <title>Sphingobium sp. EO9.</title>
        <authorList>
            <person name="Park Y."/>
            <person name="Kim K.H."/>
            <person name="Jeon C.O."/>
        </authorList>
    </citation>
    <scope>NUCLEOTIDE SEQUENCE [LARGE SCALE GENOMIC DNA]</scope>
    <source>
        <strain evidence="2 3">EO9</strain>
    </source>
</reference>
<evidence type="ECO:0000256" key="1">
    <source>
        <dbReference type="ARBA" id="ARBA00022679"/>
    </source>
</evidence>
<accession>A0A418YXW0</accession>
<dbReference type="Gene3D" id="3.40.50.300">
    <property type="entry name" value="P-loop containing nucleotide triphosphate hydrolases"/>
    <property type="match status" value="1"/>
</dbReference>
<comment type="caution">
    <text evidence="2">The sequence shown here is derived from an EMBL/GenBank/DDBJ whole genome shotgun (WGS) entry which is preliminary data.</text>
</comment>
<dbReference type="InterPro" id="IPR027417">
    <property type="entry name" value="P-loop_NTPase"/>
</dbReference>
<dbReference type="EMBL" id="QVRA01000001">
    <property type="protein sequence ID" value="RJG57711.1"/>
    <property type="molecule type" value="Genomic_DNA"/>
</dbReference>
<dbReference type="RefSeq" id="WP_119743442.1">
    <property type="nucleotide sequence ID" value="NZ_QVRA01000001.1"/>
</dbReference>
<dbReference type="AlphaFoldDB" id="A0A418YXW0"/>
<dbReference type="PANTHER" id="PTHR12788:SF10">
    <property type="entry name" value="PROTEIN-TYROSINE SULFOTRANSFERASE"/>
    <property type="match status" value="1"/>
</dbReference>
<dbReference type="SUPFAM" id="SSF52540">
    <property type="entry name" value="P-loop containing nucleoside triphosphate hydrolases"/>
    <property type="match status" value="1"/>
</dbReference>